<keyword evidence="4" id="KW-0548">Nucleotidyltransferase</keyword>
<dbReference type="Proteomes" id="UP000182278">
    <property type="component" value="Unassembled WGS sequence"/>
</dbReference>
<dbReference type="Gene3D" id="3.30.460.10">
    <property type="entry name" value="Beta Polymerase, domain 2"/>
    <property type="match status" value="1"/>
</dbReference>
<evidence type="ECO:0000313" key="12">
    <source>
        <dbReference type="Proteomes" id="UP000182278"/>
    </source>
</evidence>
<comment type="cofactor">
    <cofactor evidence="1">
        <name>Mg(2+)</name>
        <dbReference type="ChEBI" id="CHEBI:18420"/>
    </cofactor>
</comment>
<accession>A0A1J4S9R3</accession>
<comment type="similarity">
    <text evidence="9">Belongs to the MntA antitoxin family.</text>
</comment>
<gene>
    <name evidence="11" type="ORF">AUJ66_07005</name>
</gene>
<dbReference type="CDD" id="cd05403">
    <property type="entry name" value="NT_KNTase_like"/>
    <property type="match status" value="1"/>
</dbReference>
<name>A0A1J4S9R3_9BACT</name>
<reference evidence="11 12" key="1">
    <citation type="journal article" date="2016" name="Environ. Microbiol.">
        <title>Genomic resolution of a cold subsurface aquifer community provides metabolic insights for novel microbes adapted to high CO concentrations.</title>
        <authorList>
            <person name="Probst A.J."/>
            <person name="Castelle C.J."/>
            <person name="Singh A."/>
            <person name="Brown C.T."/>
            <person name="Anantharaman K."/>
            <person name="Sharon I."/>
            <person name="Hug L.A."/>
            <person name="Burstein D."/>
            <person name="Emerson J.B."/>
            <person name="Thomas B.C."/>
            <person name="Banfield J.F."/>
        </authorList>
    </citation>
    <scope>NUCLEOTIDE SEQUENCE [LARGE SCALE GENOMIC DNA]</scope>
    <source>
        <strain evidence="11">CG1_02_38_46</strain>
    </source>
</reference>
<organism evidence="11 12">
    <name type="scientific">Candidatus Desantisbacteria bacterium CG1_02_38_46</name>
    <dbReference type="NCBI Taxonomy" id="1817893"/>
    <lineage>
        <taxon>Bacteria</taxon>
        <taxon>Candidatus Desantisiibacteriota</taxon>
    </lineage>
</organism>
<evidence type="ECO:0000256" key="7">
    <source>
        <dbReference type="ARBA" id="ARBA00022840"/>
    </source>
</evidence>
<keyword evidence="5" id="KW-0479">Metal-binding</keyword>
<evidence type="ECO:0000256" key="6">
    <source>
        <dbReference type="ARBA" id="ARBA00022741"/>
    </source>
</evidence>
<dbReference type="GO" id="GO:0005524">
    <property type="term" value="F:ATP binding"/>
    <property type="evidence" value="ECO:0007669"/>
    <property type="project" value="UniProtKB-KW"/>
</dbReference>
<dbReference type="Pfam" id="PF01909">
    <property type="entry name" value="NTP_transf_2"/>
    <property type="match status" value="1"/>
</dbReference>
<dbReference type="PANTHER" id="PTHR33571">
    <property type="entry name" value="SSL8005 PROTEIN"/>
    <property type="match status" value="1"/>
</dbReference>
<dbReference type="GO" id="GO:0046872">
    <property type="term" value="F:metal ion binding"/>
    <property type="evidence" value="ECO:0007669"/>
    <property type="project" value="UniProtKB-KW"/>
</dbReference>
<dbReference type="AlphaFoldDB" id="A0A1J4S9R3"/>
<evidence type="ECO:0000256" key="9">
    <source>
        <dbReference type="ARBA" id="ARBA00038276"/>
    </source>
</evidence>
<keyword evidence="6" id="KW-0547">Nucleotide-binding</keyword>
<dbReference type="PANTHER" id="PTHR33571:SF14">
    <property type="entry name" value="PROTEIN ADENYLYLTRANSFERASE MJ0435-RELATED"/>
    <property type="match status" value="1"/>
</dbReference>
<proteinExistence type="inferred from homology"/>
<evidence type="ECO:0000256" key="8">
    <source>
        <dbReference type="ARBA" id="ARBA00022842"/>
    </source>
</evidence>
<protein>
    <recommendedName>
        <fullName evidence="10">Polymerase nucleotidyl transferase domain-containing protein</fullName>
    </recommendedName>
</protein>
<dbReference type="SUPFAM" id="SSF81301">
    <property type="entry name" value="Nucleotidyltransferase"/>
    <property type="match status" value="1"/>
</dbReference>
<dbReference type="InterPro" id="IPR002934">
    <property type="entry name" value="Polymerase_NTP_transf_dom"/>
</dbReference>
<dbReference type="InterPro" id="IPR052038">
    <property type="entry name" value="Type-VII_TA_antitoxin"/>
</dbReference>
<feature type="domain" description="Polymerase nucleotidyl transferase" evidence="10">
    <location>
        <begin position="13"/>
        <end position="97"/>
    </location>
</feature>
<dbReference type="GO" id="GO:0016779">
    <property type="term" value="F:nucleotidyltransferase activity"/>
    <property type="evidence" value="ECO:0007669"/>
    <property type="project" value="UniProtKB-KW"/>
</dbReference>
<evidence type="ECO:0000256" key="1">
    <source>
        <dbReference type="ARBA" id="ARBA00001946"/>
    </source>
</evidence>
<evidence type="ECO:0000256" key="5">
    <source>
        <dbReference type="ARBA" id="ARBA00022723"/>
    </source>
</evidence>
<evidence type="ECO:0000256" key="2">
    <source>
        <dbReference type="ARBA" id="ARBA00022649"/>
    </source>
</evidence>
<keyword evidence="3" id="KW-0808">Transferase</keyword>
<sequence length="97" mass="11524">MTKDEIINILSTQLPFIQKQFYVKEIGVFGSFVKQEYSEESDIDVLVELDNRHNDLFNFIRLKDYLEELFHKEVDLVMKGAIKPRIKDKILKEAIYV</sequence>
<comment type="caution">
    <text evidence="11">The sequence shown here is derived from an EMBL/GenBank/DDBJ whole genome shotgun (WGS) entry which is preliminary data.</text>
</comment>
<evidence type="ECO:0000259" key="10">
    <source>
        <dbReference type="Pfam" id="PF01909"/>
    </source>
</evidence>
<dbReference type="STRING" id="1817893.AUJ66_07005"/>
<evidence type="ECO:0000256" key="3">
    <source>
        <dbReference type="ARBA" id="ARBA00022679"/>
    </source>
</evidence>
<dbReference type="EMBL" id="MNUO01000108">
    <property type="protein sequence ID" value="OIN96177.1"/>
    <property type="molecule type" value="Genomic_DNA"/>
</dbReference>
<evidence type="ECO:0000256" key="4">
    <source>
        <dbReference type="ARBA" id="ARBA00022695"/>
    </source>
</evidence>
<evidence type="ECO:0000313" key="11">
    <source>
        <dbReference type="EMBL" id="OIN96177.1"/>
    </source>
</evidence>
<keyword evidence="7" id="KW-0067">ATP-binding</keyword>
<keyword evidence="2" id="KW-1277">Toxin-antitoxin system</keyword>
<dbReference type="InterPro" id="IPR043519">
    <property type="entry name" value="NT_sf"/>
</dbReference>
<keyword evidence="8" id="KW-0460">Magnesium</keyword>